<feature type="region of interest" description="Disordered" evidence="1">
    <location>
        <begin position="206"/>
        <end position="269"/>
    </location>
</feature>
<evidence type="ECO:0000313" key="4">
    <source>
        <dbReference type="EMBL" id="KAK0953477.1"/>
    </source>
</evidence>
<sequence>MPTFGQTPEALLGRNDSKNAATTCRGLTSSGRACRRALGTPKSSPVARRKDSGFGGVVAVIEEREDGGFYCWQHKDQADVRGGAERGEGDRVKMRSRASNGLKERSSIDTMVQRLGLDVVSEERKERRDRHTTRNTKPPLRAERHDFMAHGAYGGKHEGDVQQPSPRKPKKVGCWSLLCCVTAIDEEDYVEVVRYRKRTEQDRIPEMVDAVSAPPPRIRGNQPTNSRRPSSGTIPARKLNHNHLPVRPSAQGRSPSNPHTNQLLSLIPPHLSPQTTSALLAELIKPISPHDEEGYIYIFWLTPQSRQAPAEETARSLLSPPASRPSKYERRISDVMTEYSFDASETVSHEGGSGGKKTVMLKIGRANNVTRRMNEWQRQCGYALNLVRWYPYLPSSIQDSPTRNVTTPLYSDLTKPPSQQQRRQSESMGVRKVPCVKRVERLIHLELQDQQVKRRCDVCGKEHREWFAVEASQAGIRGVDECVRRWVGWAERDPNFKTKLHLPNQVRPKTALPPQNATMAIELDPETTEQVLANALAIASTAFIETSYFLLAGLVVLAVGLLVGYILVKSLDRDQDPFVVFRLQSVKPVPLLTSILIAFFLVIQVGGTAWKVFTSEDPVSLSDVALVNAAATVGAEAACLVIFWLTGTVLAFVGAASEVAEDGVVRSRSRGKRSE</sequence>
<feature type="region of interest" description="Disordered" evidence="1">
    <location>
        <begin position="401"/>
        <end position="429"/>
    </location>
</feature>
<proteinExistence type="predicted"/>
<dbReference type="AlphaFoldDB" id="A0AAN6H281"/>
<feature type="transmembrane region" description="Helical" evidence="2">
    <location>
        <begin position="548"/>
        <end position="568"/>
    </location>
</feature>
<protein>
    <recommendedName>
        <fullName evidence="3">Bacteriophage T5 Orf172 DNA-binding domain-containing protein</fullName>
    </recommendedName>
</protein>
<dbReference type="Pfam" id="PF10544">
    <property type="entry name" value="T5orf172"/>
    <property type="match status" value="1"/>
</dbReference>
<dbReference type="EMBL" id="JAUJLE010000550">
    <property type="protein sequence ID" value="KAK0953477.1"/>
    <property type="molecule type" value="Genomic_DNA"/>
</dbReference>
<name>A0AAN6H281_9PEZI</name>
<dbReference type="InterPro" id="IPR018306">
    <property type="entry name" value="Phage_T5_Orf172_DNA-bd"/>
</dbReference>
<evidence type="ECO:0000256" key="2">
    <source>
        <dbReference type="SAM" id="Phobius"/>
    </source>
</evidence>
<keyword evidence="5" id="KW-1185">Reference proteome</keyword>
<dbReference type="Proteomes" id="UP001175353">
    <property type="component" value="Unassembled WGS sequence"/>
</dbReference>
<feature type="compositionally biased region" description="Polar residues" evidence="1">
    <location>
        <begin position="251"/>
        <end position="264"/>
    </location>
</feature>
<feature type="transmembrane region" description="Helical" evidence="2">
    <location>
        <begin position="589"/>
        <end position="613"/>
    </location>
</feature>
<reference evidence="4" key="1">
    <citation type="submission" date="2023-06" db="EMBL/GenBank/DDBJ databases">
        <title>Black Yeasts Isolated from many extreme environments.</title>
        <authorList>
            <person name="Coleine C."/>
            <person name="Stajich J.E."/>
            <person name="Selbmann L."/>
        </authorList>
    </citation>
    <scope>NUCLEOTIDE SEQUENCE</scope>
    <source>
        <strain evidence="4">CCFEE 5200</strain>
    </source>
</reference>
<dbReference type="InterPro" id="IPR053006">
    <property type="entry name" value="Meiosis_regulatory"/>
</dbReference>
<keyword evidence="2" id="KW-0472">Membrane</keyword>
<feature type="transmembrane region" description="Helical" evidence="2">
    <location>
        <begin position="633"/>
        <end position="660"/>
    </location>
</feature>
<organism evidence="4 5">
    <name type="scientific">Friedmanniomyces endolithicus</name>
    <dbReference type="NCBI Taxonomy" id="329885"/>
    <lineage>
        <taxon>Eukaryota</taxon>
        <taxon>Fungi</taxon>
        <taxon>Dikarya</taxon>
        <taxon>Ascomycota</taxon>
        <taxon>Pezizomycotina</taxon>
        <taxon>Dothideomycetes</taxon>
        <taxon>Dothideomycetidae</taxon>
        <taxon>Mycosphaerellales</taxon>
        <taxon>Teratosphaeriaceae</taxon>
        <taxon>Friedmanniomyces</taxon>
    </lineage>
</organism>
<feature type="compositionally biased region" description="Basic and acidic residues" evidence="1">
    <location>
        <begin position="82"/>
        <end position="93"/>
    </location>
</feature>
<keyword evidence="2" id="KW-1133">Transmembrane helix</keyword>
<keyword evidence="2" id="KW-0812">Transmembrane</keyword>
<evidence type="ECO:0000259" key="3">
    <source>
        <dbReference type="SMART" id="SM00974"/>
    </source>
</evidence>
<dbReference type="SMART" id="SM00974">
    <property type="entry name" value="T5orf172"/>
    <property type="match status" value="1"/>
</dbReference>
<feature type="domain" description="Bacteriophage T5 Orf172 DNA-binding" evidence="3">
    <location>
        <begin position="355"/>
        <end position="486"/>
    </location>
</feature>
<comment type="caution">
    <text evidence="4">The sequence shown here is derived from an EMBL/GenBank/DDBJ whole genome shotgun (WGS) entry which is preliminary data.</text>
</comment>
<feature type="compositionally biased region" description="Polar residues" evidence="1">
    <location>
        <begin position="221"/>
        <end position="233"/>
    </location>
</feature>
<evidence type="ECO:0000313" key="5">
    <source>
        <dbReference type="Proteomes" id="UP001175353"/>
    </source>
</evidence>
<feature type="region of interest" description="Disordered" evidence="1">
    <location>
        <begin position="82"/>
        <end position="103"/>
    </location>
</feature>
<dbReference type="PANTHER" id="PTHR28094">
    <property type="entry name" value="MEIOTICALLY UP-REGULATED GENE 113 PROTEIN"/>
    <property type="match status" value="1"/>
</dbReference>
<gene>
    <name evidence="4" type="ORF">LTR91_023818</name>
</gene>
<accession>A0AAN6H281</accession>
<dbReference type="PANTHER" id="PTHR28094:SF2">
    <property type="entry name" value="BACTERIOPHAGE T5 ORF172 DNA-BINDING DOMAIN-CONTAINING PROTEIN"/>
    <property type="match status" value="1"/>
</dbReference>
<evidence type="ECO:0000256" key="1">
    <source>
        <dbReference type="SAM" id="MobiDB-lite"/>
    </source>
</evidence>